<feature type="transmembrane region" description="Helical" evidence="1">
    <location>
        <begin position="14"/>
        <end position="35"/>
    </location>
</feature>
<reference evidence="2 3" key="1">
    <citation type="submission" date="2016-07" db="EMBL/GenBank/DDBJ databases">
        <title>Draft genome of Streptomyces diastatochromogenes.</title>
        <authorList>
            <person name="Podduturi R."/>
            <person name="Lukassen M.B."/>
            <person name="Clausen N."/>
            <person name="Nielsen J.L."/>
            <person name="Jorgensen N.O."/>
        </authorList>
    </citation>
    <scope>NUCLEOTIDE SEQUENCE [LARGE SCALE GENOMIC DNA]</scope>
    <source>
        <strain evidence="2 3">DSM 40608</strain>
    </source>
</reference>
<keyword evidence="1" id="KW-0812">Transmembrane</keyword>
<dbReference type="RefSeq" id="WP_094219952.1">
    <property type="nucleotide sequence ID" value="NZ_MCGQ01000029.1"/>
</dbReference>
<dbReference type="EMBL" id="MCGQ01000029">
    <property type="protein sequence ID" value="OXY91494.1"/>
    <property type="molecule type" value="Genomic_DNA"/>
</dbReference>
<dbReference type="AlphaFoldDB" id="A0A233S7C8"/>
<sequence length="69" mass="7841">MAVVVWSAEFLTPFGTLFLVMFLLLFAGVIVPAVWSHHRHRRNAAHRVLVLLLHSARDVLAALRRALTR</sequence>
<dbReference type="Proteomes" id="UP000215483">
    <property type="component" value="Unassembled WGS sequence"/>
</dbReference>
<proteinExistence type="predicted"/>
<evidence type="ECO:0000313" key="3">
    <source>
        <dbReference type="Proteomes" id="UP000215483"/>
    </source>
</evidence>
<gene>
    <name evidence="2" type="ORF">BEK98_29910</name>
</gene>
<keyword evidence="1" id="KW-1133">Transmembrane helix</keyword>
<protein>
    <submittedName>
        <fullName evidence="2">Uncharacterized protein</fullName>
    </submittedName>
</protein>
<accession>A0A233S7C8</accession>
<name>A0A233S7C8_STRDA</name>
<organism evidence="2 3">
    <name type="scientific">Streptomyces diastatochromogenes</name>
    <dbReference type="NCBI Taxonomy" id="42236"/>
    <lineage>
        <taxon>Bacteria</taxon>
        <taxon>Bacillati</taxon>
        <taxon>Actinomycetota</taxon>
        <taxon>Actinomycetes</taxon>
        <taxon>Kitasatosporales</taxon>
        <taxon>Streptomycetaceae</taxon>
        <taxon>Streptomyces</taxon>
    </lineage>
</organism>
<keyword evidence="1" id="KW-0472">Membrane</keyword>
<keyword evidence="3" id="KW-1185">Reference proteome</keyword>
<evidence type="ECO:0000313" key="2">
    <source>
        <dbReference type="EMBL" id="OXY91494.1"/>
    </source>
</evidence>
<evidence type="ECO:0000256" key="1">
    <source>
        <dbReference type="SAM" id="Phobius"/>
    </source>
</evidence>
<comment type="caution">
    <text evidence="2">The sequence shown here is derived from an EMBL/GenBank/DDBJ whole genome shotgun (WGS) entry which is preliminary data.</text>
</comment>